<evidence type="ECO:0000256" key="4">
    <source>
        <dbReference type="ARBA" id="ARBA00022842"/>
    </source>
</evidence>
<evidence type="ECO:0000313" key="7">
    <source>
        <dbReference type="Proteomes" id="UP000027644"/>
    </source>
</evidence>
<dbReference type="Gene3D" id="3.20.20.370">
    <property type="entry name" value="Glycoside hydrolase/deacetylase"/>
    <property type="match status" value="1"/>
</dbReference>
<dbReference type="GO" id="GO:0046872">
    <property type="term" value="F:metal ion binding"/>
    <property type="evidence" value="ECO:0007669"/>
    <property type="project" value="UniProtKB-KW"/>
</dbReference>
<dbReference type="GO" id="GO:0016787">
    <property type="term" value="F:hydrolase activity"/>
    <property type="evidence" value="ECO:0007669"/>
    <property type="project" value="UniProtKB-KW"/>
</dbReference>
<dbReference type="PANTHER" id="PTHR31609:SF1">
    <property type="entry name" value="CARBOHYDRATE DEACETYLASE"/>
    <property type="match status" value="1"/>
</dbReference>
<dbReference type="AlphaFoldDB" id="A0A074VA49"/>
<evidence type="ECO:0000256" key="1">
    <source>
        <dbReference type="ARBA" id="ARBA00001946"/>
    </source>
</evidence>
<keyword evidence="2" id="KW-0479">Metal-binding</keyword>
<dbReference type="GO" id="GO:0005975">
    <property type="term" value="P:carbohydrate metabolic process"/>
    <property type="evidence" value="ECO:0007669"/>
    <property type="project" value="InterPro"/>
</dbReference>
<dbReference type="CDD" id="cd10807">
    <property type="entry name" value="YdjC_like_3"/>
    <property type="match status" value="1"/>
</dbReference>
<keyword evidence="4" id="KW-0460">Magnesium</keyword>
<name>A0A074VA49_9NEIS</name>
<evidence type="ECO:0000256" key="5">
    <source>
        <dbReference type="ARBA" id="ARBA00023277"/>
    </source>
</evidence>
<evidence type="ECO:0000313" key="6">
    <source>
        <dbReference type="EMBL" id="KEQ00752.1"/>
    </source>
</evidence>
<dbReference type="Pfam" id="PF04794">
    <property type="entry name" value="YdjC"/>
    <property type="match status" value="1"/>
</dbReference>
<comment type="cofactor">
    <cofactor evidence="1">
        <name>Mg(2+)</name>
        <dbReference type="ChEBI" id="CHEBI:18420"/>
    </cofactor>
</comment>
<keyword evidence="5" id="KW-0119">Carbohydrate metabolism</keyword>
<protein>
    <recommendedName>
        <fullName evidence="8">ChbG/HpnK family deacetylase</fullName>
    </recommendedName>
</protein>
<dbReference type="PANTHER" id="PTHR31609">
    <property type="entry name" value="YDJC DEACETYLASE FAMILY MEMBER"/>
    <property type="match status" value="1"/>
</dbReference>
<gene>
    <name evidence="6" type="ORF">SASC598J21_014400</name>
</gene>
<dbReference type="InterPro" id="IPR006879">
    <property type="entry name" value="YdjC-like"/>
</dbReference>
<dbReference type="EMBL" id="AVQL01000445">
    <property type="protein sequence ID" value="KEQ00752.1"/>
    <property type="molecule type" value="Genomic_DNA"/>
</dbReference>
<keyword evidence="3" id="KW-0378">Hydrolase</keyword>
<evidence type="ECO:0000256" key="3">
    <source>
        <dbReference type="ARBA" id="ARBA00022801"/>
    </source>
</evidence>
<proteinExistence type="predicted"/>
<dbReference type="GO" id="GO:0019213">
    <property type="term" value="F:deacetylase activity"/>
    <property type="evidence" value="ECO:0007669"/>
    <property type="project" value="TreeGrafter"/>
</dbReference>
<evidence type="ECO:0000256" key="2">
    <source>
        <dbReference type="ARBA" id="ARBA00022723"/>
    </source>
</evidence>
<dbReference type="SUPFAM" id="SSF88713">
    <property type="entry name" value="Glycoside hydrolase/deacetylase"/>
    <property type="match status" value="1"/>
</dbReference>
<reference evidence="6 7" key="1">
    <citation type="journal article" date="2014" name="PLoS Genet.">
        <title>Hidden diversity in honey bee gut symbionts detected by single-cell genomics.</title>
        <authorList>
            <person name="Engel P."/>
            <person name="Stepanauskas R."/>
            <person name="Moran N."/>
        </authorList>
    </citation>
    <scope>NUCLEOTIDE SEQUENCE [LARGE SCALE GENOMIC DNA]</scope>
    <source>
        <strain evidence="6 7">SCGC AB-598-J21</strain>
    </source>
</reference>
<dbReference type="InterPro" id="IPR011330">
    <property type="entry name" value="Glyco_hydro/deAcase_b/a-brl"/>
</dbReference>
<accession>A0A074VA49</accession>
<evidence type="ECO:0008006" key="8">
    <source>
        <dbReference type="Google" id="ProtNLM"/>
    </source>
</evidence>
<comment type="caution">
    <text evidence="6">The sequence shown here is derived from an EMBL/GenBank/DDBJ whole genome shotgun (WGS) entry which is preliminary data.</text>
</comment>
<sequence length="264" mass="30227">MKRHTMKPVMINVDDLGLSAAVNEAVLRLSELGRIQASSFMSLGTIASDEVAELKKQHTDIGLHLDFTGFAGLGTLKQVLIKSYLHAWPEKILQDIINRQLDAFEDKIGDIPVFIDGHQHVHQFPQIRSVLLNIILQRYGNTIAVRSTKTSQKDIKAKFIHTLGGHALDSALDAANITHNHFFAGIYNFNANLKILQHKWNNWLSMPAEHSLLIMCHPAVSSEHWHDEIKNAREYEWQWLQSEAFAQCWQQHHCYGVNWHNFKQ</sequence>
<dbReference type="Proteomes" id="UP000027644">
    <property type="component" value="Unassembled WGS sequence"/>
</dbReference>
<organism evidence="6 7">
    <name type="scientific">Snodgrassella alvi SCGC AB-598-J21</name>
    <dbReference type="NCBI Taxonomy" id="1385367"/>
    <lineage>
        <taxon>Bacteria</taxon>
        <taxon>Pseudomonadati</taxon>
        <taxon>Pseudomonadota</taxon>
        <taxon>Betaproteobacteria</taxon>
        <taxon>Neisseriales</taxon>
        <taxon>Neisseriaceae</taxon>
        <taxon>Snodgrassella</taxon>
    </lineage>
</organism>